<dbReference type="GO" id="GO:0006071">
    <property type="term" value="P:glycerol metabolic process"/>
    <property type="evidence" value="ECO:0007669"/>
    <property type="project" value="InterPro"/>
</dbReference>
<dbReference type="InterPro" id="IPR006699">
    <property type="entry name" value="GlpP"/>
</dbReference>
<dbReference type="RefSeq" id="WP_007718039.1">
    <property type="nucleotide sequence ID" value="NZ_CABJCG010000001.1"/>
</dbReference>
<dbReference type="AlphaFoldDB" id="A0A1I0AXI4"/>
<dbReference type="SUPFAM" id="SSF110391">
    <property type="entry name" value="GlpP-like"/>
    <property type="match status" value="1"/>
</dbReference>
<dbReference type="GO" id="GO:0006355">
    <property type="term" value="P:regulation of DNA-templated transcription"/>
    <property type="evidence" value="ECO:0007669"/>
    <property type="project" value="InterPro"/>
</dbReference>
<organism evidence="1 2">
    <name type="scientific">Enterocloster lavalensis</name>
    <dbReference type="NCBI Taxonomy" id="460384"/>
    <lineage>
        <taxon>Bacteria</taxon>
        <taxon>Bacillati</taxon>
        <taxon>Bacillota</taxon>
        <taxon>Clostridia</taxon>
        <taxon>Lachnospirales</taxon>
        <taxon>Lachnospiraceae</taxon>
        <taxon>Enterocloster</taxon>
    </lineage>
</organism>
<dbReference type="STRING" id="460384.SAMN05216313_101235"/>
<name>A0A1I0AXI4_9FIRM</name>
<accession>A0A1I0AXI4</accession>
<dbReference type="InterPro" id="IPR013785">
    <property type="entry name" value="Aldolase_TIM"/>
</dbReference>
<gene>
    <name evidence="1" type="ORF">SAMN05216313_101235</name>
</gene>
<evidence type="ECO:0000313" key="1">
    <source>
        <dbReference type="EMBL" id="SES98724.1"/>
    </source>
</evidence>
<dbReference type="EMBL" id="FOIM01000001">
    <property type="protein sequence ID" value="SES98724.1"/>
    <property type="molecule type" value="Genomic_DNA"/>
</dbReference>
<dbReference type="Proteomes" id="UP000198508">
    <property type="component" value="Unassembled WGS sequence"/>
</dbReference>
<dbReference type="Pfam" id="PF04309">
    <property type="entry name" value="G3P_antiterm"/>
    <property type="match status" value="1"/>
</dbReference>
<reference evidence="2" key="1">
    <citation type="submission" date="2016-10" db="EMBL/GenBank/DDBJ databases">
        <authorList>
            <person name="Varghese N."/>
            <person name="Submissions S."/>
        </authorList>
    </citation>
    <scope>NUCLEOTIDE SEQUENCE [LARGE SCALE GENOMIC DNA]</scope>
    <source>
        <strain evidence="2">NLAE-zl-G277</strain>
    </source>
</reference>
<dbReference type="PIRSF" id="PIRSF016897">
    <property type="entry name" value="GlpP"/>
    <property type="match status" value="1"/>
</dbReference>
<proteinExistence type="predicted"/>
<dbReference type="PANTHER" id="PTHR35787:SF1">
    <property type="entry name" value="GLYCEROL UPTAKE OPERON ANTITERMINATOR REGULATORY PROTEIN"/>
    <property type="match status" value="1"/>
</dbReference>
<dbReference type="Gene3D" id="3.20.20.70">
    <property type="entry name" value="Aldolase class I"/>
    <property type="match status" value="1"/>
</dbReference>
<keyword evidence="2" id="KW-1185">Reference proteome</keyword>
<dbReference type="GeneID" id="93278615"/>
<sequence length="186" mass="20544">MKFWEILEDCPVIAAIKDEEGLKKSLELDSQIIFLLFGDICTVERYVDMAKGAGKTVFVHMDLIVGLSNKEISVNFIKEHTKADGIISTKPQLIRRAKELGLYAILRMFVIDSMALANVTKQCATMPPDAFEILPGVMPKIIRELHNTISIPIIAGGLIADKEDVMNALEAGALAISSTNQKVWLM</sequence>
<dbReference type="PANTHER" id="PTHR35787">
    <property type="entry name" value="GLYCEROL UPTAKE OPERON ANTITERMINATOR REGULATORY PROTEIN"/>
    <property type="match status" value="1"/>
</dbReference>
<protein>
    <submittedName>
        <fullName evidence="1">Glycerol uptake operon antiterminator</fullName>
    </submittedName>
</protein>
<evidence type="ECO:0000313" key="2">
    <source>
        <dbReference type="Proteomes" id="UP000198508"/>
    </source>
</evidence>